<feature type="compositionally biased region" description="Polar residues" evidence="6">
    <location>
        <begin position="292"/>
        <end position="312"/>
    </location>
</feature>
<dbReference type="OrthoDB" id="5970442at2759"/>
<dbReference type="GO" id="GO:0016020">
    <property type="term" value="C:membrane"/>
    <property type="evidence" value="ECO:0007669"/>
    <property type="project" value="UniProtKB-SubCell"/>
</dbReference>
<accession>A0A2B4S2M1</accession>
<protein>
    <submittedName>
        <fullName evidence="8">Uncharacterized protein</fullName>
    </submittedName>
</protein>
<comment type="caution">
    <text evidence="8">The sequence shown here is derived from an EMBL/GenBank/DDBJ whole genome shotgun (WGS) entry which is preliminary data.</text>
</comment>
<dbReference type="Proteomes" id="UP000225706">
    <property type="component" value="Unassembled WGS sequence"/>
</dbReference>
<dbReference type="PANTHER" id="PTHR23320">
    <property type="entry name" value="MEMBRANE-SPANNING 4-DOMAINS SUBFAMILY A MS4A -RELATED"/>
    <property type="match status" value="1"/>
</dbReference>
<evidence type="ECO:0000313" key="9">
    <source>
        <dbReference type="Proteomes" id="UP000225706"/>
    </source>
</evidence>
<evidence type="ECO:0000256" key="1">
    <source>
        <dbReference type="ARBA" id="ARBA00004141"/>
    </source>
</evidence>
<feature type="transmembrane region" description="Helical" evidence="7">
    <location>
        <begin position="71"/>
        <end position="95"/>
    </location>
</feature>
<feature type="transmembrane region" description="Helical" evidence="7">
    <location>
        <begin position="40"/>
        <end position="59"/>
    </location>
</feature>
<evidence type="ECO:0000256" key="4">
    <source>
        <dbReference type="ARBA" id="ARBA00022989"/>
    </source>
</evidence>
<organism evidence="8 9">
    <name type="scientific">Stylophora pistillata</name>
    <name type="common">Smooth cauliflower coral</name>
    <dbReference type="NCBI Taxonomy" id="50429"/>
    <lineage>
        <taxon>Eukaryota</taxon>
        <taxon>Metazoa</taxon>
        <taxon>Cnidaria</taxon>
        <taxon>Anthozoa</taxon>
        <taxon>Hexacorallia</taxon>
        <taxon>Scleractinia</taxon>
        <taxon>Astrocoeniina</taxon>
        <taxon>Pocilloporidae</taxon>
        <taxon>Stylophora</taxon>
    </lineage>
</organism>
<feature type="transmembrane region" description="Helical" evidence="7">
    <location>
        <begin position="138"/>
        <end position="162"/>
    </location>
</feature>
<evidence type="ECO:0000313" key="8">
    <source>
        <dbReference type="EMBL" id="PFX22735.1"/>
    </source>
</evidence>
<dbReference type="EMBL" id="LSMT01000231">
    <property type="protein sequence ID" value="PFX22735.1"/>
    <property type="molecule type" value="Genomic_DNA"/>
</dbReference>
<comment type="similarity">
    <text evidence="2">Belongs to the MS4A family.</text>
</comment>
<comment type="subcellular location">
    <subcellularLocation>
        <location evidence="1">Membrane</location>
        <topology evidence="1">Multi-pass membrane protein</topology>
    </subcellularLocation>
</comment>
<keyword evidence="4 7" id="KW-1133">Transmembrane helix</keyword>
<keyword evidence="3 7" id="KW-0812">Transmembrane</keyword>
<dbReference type="Pfam" id="PF04103">
    <property type="entry name" value="CD20"/>
    <property type="match status" value="1"/>
</dbReference>
<evidence type="ECO:0000256" key="5">
    <source>
        <dbReference type="ARBA" id="ARBA00023136"/>
    </source>
</evidence>
<proteinExistence type="inferred from homology"/>
<keyword evidence="9" id="KW-1185">Reference proteome</keyword>
<evidence type="ECO:0000256" key="7">
    <source>
        <dbReference type="SAM" id="Phobius"/>
    </source>
</evidence>
<evidence type="ECO:0000256" key="3">
    <source>
        <dbReference type="ARBA" id="ARBA00022692"/>
    </source>
</evidence>
<feature type="region of interest" description="Disordered" evidence="6">
    <location>
        <begin position="282"/>
        <end position="312"/>
    </location>
</feature>
<dbReference type="InterPro" id="IPR007237">
    <property type="entry name" value="CD20-like"/>
</dbReference>
<sequence length="312" mass="33699">MVYRASTLRRLAIAQMVFGSLMIFFGIASIFSAKYWSSHVGFGIWVGFWVFITGILGYIGAKDNSVPNKCLIGCFMGFSITGCVISGVMFICYCVTLGNYSKMKAACENWYSINNRYGNYHHDCYQWYDFDRKTAANVAGLGSCLLLFSLVEFFLALASSIYCCMAVCYGTSPGVVVNTTRTNQQVMYVQPQYLYPGAQPGVIIMQSGSGVVPQGYPATGQPAVYTAQQPGMVAQPGVAFQQPTYWAVPSGSNPAGAVTVPHSAAAPRMQNQAQVQIPTALKDEDLPPPYSFAQTVNVPPAASSSVDANPNN</sequence>
<dbReference type="InterPro" id="IPR030417">
    <property type="entry name" value="MS4A"/>
</dbReference>
<gene>
    <name evidence="8" type="ORF">AWC38_SpisGene12757</name>
</gene>
<feature type="transmembrane region" description="Helical" evidence="7">
    <location>
        <begin position="12"/>
        <end position="33"/>
    </location>
</feature>
<keyword evidence="5 7" id="KW-0472">Membrane</keyword>
<dbReference type="AlphaFoldDB" id="A0A2B4S2M1"/>
<dbReference type="PANTHER" id="PTHR23320:SF165">
    <property type="entry name" value="MARVEL DOMAIN-CONTAINING PROTEIN"/>
    <property type="match status" value="1"/>
</dbReference>
<name>A0A2B4S2M1_STYPI</name>
<evidence type="ECO:0000256" key="6">
    <source>
        <dbReference type="SAM" id="MobiDB-lite"/>
    </source>
</evidence>
<evidence type="ECO:0000256" key="2">
    <source>
        <dbReference type="ARBA" id="ARBA00009565"/>
    </source>
</evidence>
<reference evidence="9" key="1">
    <citation type="journal article" date="2017" name="bioRxiv">
        <title>Comparative analysis of the genomes of Stylophora pistillata and Acropora digitifera provides evidence for extensive differences between species of corals.</title>
        <authorList>
            <person name="Voolstra C.R."/>
            <person name="Li Y."/>
            <person name="Liew Y.J."/>
            <person name="Baumgarten S."/>
            <person name="Zoccola D."/>
            <person name="Flot J.-F."/>
            <person name="Tambutte S."/>
            <person name="Allemand D."/>
            <person name="Aranda M."/>
        </authorList>
    </citation>
    <scope>NUCLEOTIDE SEQUENCE [LARGE SCALE GENOMIC DNA]</scope>
</reference>